<reference evidence="1" key="1">
    <citation type="submission" date="2020-04" db="EMBL/GenBank/DDBJ databases">
        <authorList>
            <person name="Chiriac C."/>
            <person name="Salcher M."/>
            <person name="Ghai R."/>
            <person name="Kavagutti S V."/>
        </authorList>
    </citation>
    <scope>NUCLEOTIDE SEQUENCE</scope>
</reference>
<proteinExistence type="predicted"/>
<evidence type="ECO:0000313" key="1">
    <source>
        <dbReference type="EMBL" id="CAB4132780.1"/>
    </source>
</evidence>
<dbReference type="EMBL" id="LR796268">
    <property type="protein sequence ID" value="CAB4132780.1"/>
    <property type="molecule type" value="Genomic_DNA"/>
</dbReference>
<gene>
    <name evidence="1" type="ORF">UFOVP249_26</name>
</gene>
<sequence length="70" mass="8043">MNKSDFVDWKRHPVTQVIFSQLGQRINDLQSMLGQSAGINPIQDSQYVGAIKAYQDMLQIEFESEEDTHD</sequence>
<name>A0A6J5LIG9_9CAUD</name>
<accession>A0A6J5LIG9</accession>
<organism evidence="1">
    <name type="scientific">uncultured Caudovirales phage</name>
    <dbReference type="NCBI Taxonomy" id="2100421"/>
    <lineage>
        <taxon>Viruses</taxon>
        <taxon>Duplodnaviria</taxon>
        <taxon>Heunggongvirae</taxon>
        <taxon>Uroviricota</taxon>
        <taxon>Caudoviricetes</taxon>
        <taxon>Peduoviridae</taxon>
        <taxon>Maltschvirus</taxon>
        <taxon>Maltschvirus maltsch</taxon>
    </lineage>
</organism>
<protein>
    <submittedName>
        <fullName evidence="1">Uncharacterized protein</fullName>
    </submittedName>
</protein>